<protein>
    <submittedName>
        <fullName evidence="3">Translation initiation factor IF-2</fullName>
    </submittedName>
</protein>
<dbReference type="OrthoDB" id="2473397at2"/>
<dbReference type="RefSeq" id="WP_106677447.1">
    <property type="nucleotide sequence ID" value="NZ_JACHWV010000005.1"/>
</dbReference>
<dbReference type="Proteomes" id="UP000238430">
    <property type="component" value="Unassembled WGS sequence"/>
</dbReference>
<keyword evidence="4" id="KW-1185">Reference proteome</keyword>
<feature type="signal peptide" evidence="1">
    <location>
        <begin position="1"/>
        <end position="25"/>
    </location>
</feature>
<keyword evidence="1" id="KW-0732">Signal</keyword>
<dbReference type="GO" id="GO:0042834">
    <property type="term" value="F:peptidoglycan binding"/>
    <property type="evidence" value="ECO:0007669"/>
    <property type="project" value="InterPro"/>
</dbReference>
<accession>A0A2T1NIM7</accession>
<dbReference type="Pfam" id="PF05036">
    <property type="entry name" value="SPOR"/>
    <property type="match status" value="1"/>
</dbReference>
<dbReference type="AlphaFoldDB" id="A0A2T1NIM7"/>
<proteinExistence type="predicted"/>
<evidence type="ECO:0000313" key="4">
    <source>
        <dbReference type="Proteomes" id="UP000238430"/>
    </source>
</evidence>
<evidence type="ECO:0000256" key="1">
    <source>
        <dbReference type="SAM" id="SignalP"/>
    </source>
</evidence>
<reference evidence="3 4" key="1">
    <citation type="submission" date="2018-03" db="EMBL/GenBank/DDBJ databases">
        <title>Mesoflavibacter sp. HG37 and Mesoflavibacter sp. HG96 sp.nov., two marine bacteria isolated from seawater of Western Pacific Ocean.</title>
        <authorList>
            <person name="Cheng H."/>
            <person name="Wu Y.-H."/>
            <person name="Guo L.-L."/>
            <person name="Xu X.-W."/>
        </authorList>
    </citation>
    <scope>NUCLEOTIDE SEQUENCE [LARGE SCALE GENOMIC DNA]</scope>
    <source>
        <strain evidence="3 4">KCTC 42117</strain>
    </source>
</reference>
<feature type="chain" id="PRO_5015592549" evidence="1">
    <location>
        <begin position="26"/>
        <end position="132"/>
    </location>
</feature>
<organism evidence="3 4">
    <name type="scientific">Mesoflavibacter zeaxanthinifaciens subsp. sabulilitoris</name>
    <dbReference type="NCBI Taxonomy" id="1520893"/>
    <lineage>
        <taxon>Bacteria</taxon>
        <taxon>Pseudomonadati</taxon>
        <taxon>Bacteroidota</taxon>
        <taxon>Flavobacteriia</taxon>
        <taxon>Flavobacteriales</taxon>
        <taxon>Flavobacteriaceae</taxon>
        <taxon>Mesoflavibacter</taxon>
    </lineage>
</organism>
<keyword evidence="3" id="KW-0648">Protein biosynthesis</keyword>
<dbReference type="EMBL" id="PXOT01000018">
    <property type="protein sequence ID" value="PSG92692.1"/>
    <property type="molecule type" value="Genomic_DNA"/>
</dbReference>
<evidence type="ECO:0000259" key="2">
    <source>
        <dbReference type="Pfam" id="PF05036"/>
    </source>
</evidence>
<sequence>MNKINTLKTLLLTTVIILFSNEIFAQNGNITVNEDDKLTKVIEIKKDLNKENTDFNKYKIQIFSGSLTAAEKEKSKFINSYEKWPCELVYETPNYKVWIGRFRSRLEADRALIEIQKKFPSAFIFKPKKDKD</sequence>
<comment type="caution">
    <text evidence="3">The sequence shown here is derived from an EMBL/GenBank/DDBJ whole genome shotgun (WGS) entry which is preliminary data.</text>
</comment>
<dbReference type="GO" id="GO:0003743">
    <property type="term" value="F:translation initiation factor activity"/>
    <property type="evidence" value="ECO:0007669"/>
    <property type="project" value="UniProtKB-KW"/>
</dbReference>
<evidence type="ECO:0000313" key="3">
    <source>
        <dbReference type="EMBL" id="PSG92692.1"/>
    </source>
</evidence>
<keyword evidence="3" id="KW-0396">Initiation factor</keyword>
<gene>
    <name evidence="3" type="ORF">C7H61_04425</name>
</gene>
<name>A0A2T1NIM7_9FLAO</name>
<feature type="domain" description="SPOR" evidence="2">
    <location>
        <begin position="57"/>
        <end position="125"/>
    </location>
</feature>
<dbReference type="InterPro" id="IPR007730">
    <property type="entry name" value="SPOR-like_dom"/>
</dbReference>